<dbReference type="EMBL" id="GL871228">
    <property type="protein sequence ID" value="EGC31815.1"/>
    <property type="molecule type" value="Genomic_DNA"/>
</dbReference>
<protein>
    <recommendedName>
        <fullName evidence="3">EF-hand domain-containing protein</fullName>
    </recommendedName>
</protein>
<dbReference type="VEuPathDB" id="AmoebaDB:DICPUDRAFT_82317"/>
<evidence type="ECO:0000313" key="1">
    <source>
        <dbReference type="EMBL" id="EGC31815.1"/>
    </source>
</evidence>
<dbReference type="InterPro" id="IPR011992">
    <property type="entry name" value="EF-hand-dom_pair"/>
</dbReference>
<dbReference type="AlphaFoldDB" id="F0ZW64"/>
<organism evidence="1 2">
    <name type="scientific">Dictyostelium purpureum</name>
    <name type="common">Slime mold</name>
    <dbReference type="NCBI Taxonomy" id="5786"/>
    <lineage>
        <taxon>Eukaryota</taxon>
        <taxon>Amoebozoa</taxon>
        <taxon>Evosea</taxon>
        <taxon>Eumycetozoa</taxon>
        <taxon>Dictyostelia</taxon>
        <taxon>Dictyosteliales</taxon>
        <taxon>Dictyosteliaceae</taxon>
        <taxon>Dictyostelium</taxon>
    </lineage>
</organism>
<dbReference type="GeneID" id="10507829"/>
<dbReference type="FunCoup" id="F0ZW64">
    <property type="interactions" value="937"/>
</dbReference>
<dbReference type="Proteomes" id="UP000001064">
    <property type="component" value="Unassembled WGS sequence"/>
</dbReference>
<sequence length="173" mass="20366">MRSVSSSNEVKKIIQNDTYRLLSTYDRDCDQRISFKGAVEFFKDSGCVHPKEEAMILFNGDTNKEMTFDEIFQILFNQIHGKIGYLNQEILEFVEGHYNRGNRSVDFLELESHFKKRPQVNPRLSALYYILKINGNDDKFVVTLDQLREYARARNLRRMLKHNSPPKAQRVEV</sequence>
<keyword evidence="2" id="KW-1185">Reference proteome</keyword>
<dbReference type="OrthoDB" id="10528775at2759"/>
<dbReference type="RefSeq" id="XP_003291649.1">
    <property type="nucleotide sequence ID" value="XM_003291601.1"/>
</dbReference>
<dbReference type="eggNOG" id="ENOG502T6FH">
    <property type="taxonomic scope" value="Eukaryota"/>
</dbReference>
<dbReference type="SUPFAM" id="SSF47473">
    <property type="entry name" value="EF-hand"/>
    <property type="match status" value="1"/>
</dbReference>
<evidence type="ECO:0000313" key="2">
    <source>
        <dbReference type="Proteomes" id="UP000001064"/>
    </source>
</evidence>
<accession>F0ZW64</accession>
<gene>
    <name evidence="1" type="ORF">DICPUDRAFT_82317</name>
</gene>
<dbReference type="InParanoid" id="F0ZW64"/>
<proteinExistence type="predicted"/>
<name>F0ZW64_DICPU</name>
<dbReference type="OMA" id="FVEGHYN"/>
<evidence type="ECO:0008006" key="3">
    <source>
        <dbReference type="Google" id="ProtNLM"/>
    </source>
</evidence>
<reference evidence="2" key="1">
    <citation type="journal article" date="2011" name="Genome Biol.">
        <title>Comparative genomics of the social amoebae Dictyostelium discoideum and Dictyostelium purpureum.</title>
        <authorList>
            <consortium name="US DOE Joint Genome Institute (JGI-PGF)"/>
            <person name="Sucgang R."/>
            <person name="Kuo A."/>
            <person name="Tian X."/>
            <person name="Salerno W."/>
            <person name="Parikh A."/>
            <person name="Feasley C.L."/>
            <person name="Dalin E."/>
            <person name="Tu H."/>
            <person name="Huang E."/>
            <person name="Barry K."/>
            <person name="Lindquist E."/>
            <person name="Shapiro H."/>
            <person name="Bruce D."/>
            <person name="Schmutz J."/>
            <person name="Salamov A."/>
            <person name="Fey P."/>
            <person name="Gaudet P."/>
            <person name="Anjard C."/>
            <person name="Babu M.M."/>
            <person name="Basu S."/>
            <person name="Bushmanova Y."/>
            <person name="van der Wel H."/>
            <person name="Katoh-Kurasawa M."/>
            <person name="Dinh C."/>
            <person name="Coutinho P.M."/>
            <person name="Saito T."/>
            <person name="Elias M."/>
            <person name="Schaap P."/>
            <person name="Kay R.R."/>
            <person name="Henrissat B."/>
            <person name="Eichinger L."/>
            <person name="Rivero F."/>
            <person name="Putnam N.H."/>
            <person name="West C.M."/>
            <person name="Loomis W.F."/>
            <person name="Chisholm R.L."/>
            <person name="Shaulsky G."/>
            <person name="Strassmann J.E."/>
            <person name="Queller D.C."/>
            <person name="Kuspa A."/>
            <person name="Grigoriev I.V."/>
        </authorList>
    </citation>
    <scope>NUCLEOTIDE SEQUENCE [LARGE SCALE GENOMIC DNA]</scope>
    <source>
        <strain evidence="2">QSDP1</strain>
    </source>
</reference>
<dbReference type="KEGG" id="dpp:DICPUDRAFT_82317"/>